<reference evidence="1 2" key="1">
    <citation type="journal article" date="2008" name="Nature">
        <title>The genome of Laccaria bicolor provides insights into mycorrhizal symbiosis.</title>
        <authorList>
            <person name="Martin F."/>
            <person name="Aerts A."/>
            <person name="Ahren D."/>
            <person name="Brun A."/>
            <person name="Danchin E.G.J."/>
            <person name="Duchaussoy F."/>
            <person name="Gibon J."/>
            <person name="Kohler A."/>
            <person name="Lindquist E."/>
            <person name="Pereda V."/>
            <person name="Salamov A."/>
            <person name="Shapiro H.J."/>
            <person name="Wuyts J."/>
            <person name="Blaudez D."/>
            <person name="Buee M."/>
            <person name="Brokstein P."/>
            <person name="Canbaeck B."/>
            <person name="Cohen D."/>
            <person name="Courty P.E."/>
            <person name="Coutinho P.M."/>
            <person name="Delaruelle C."/>
            <person name="Detter J.C."/>
            <person name="Deveau A."/>
            <person name="DiFazio S."/>
            <person name="Duplessis S."/>
            <person name="Fraissinet-Tachet L."/>
            <person name="Lucic E."/>
            <person name="Frey-Klett P."/>
            <person name="Fourrey C."/>
            <person name="Feussner I."/>
            <person name="Gay G."/>
            <person name="Grimwood J."/>
            <person name="Hoegger P.J."/>
            <person name="Jain P."/>
            <person name="Kilaru S."/>
            <person name="Labbe J."/>
            <person name="Lin Y.C."/>
            <person name="Legue V."/>
            <person name="Le Tacon F."/>
            <person name="Marmeisse R."/>
            <person name="Melayah D."/>
            <person name="Montanini B."/>
            <person name="Muratet M."/>
            <person name="Nehls U."/>
            <person name="Niculita-Hirzel H."/>
            <person name="Oudot-Le Secq M.P."/>
            <person name="Peter M."/>
            <person name="Quesneville H."/>
            <person name="Rajashekar B."/>
            <person name="Reich M."/>
            <person name="Rouhier N."/>
            <person name="Schmutz J."/>
            <person name="Yin T."/>
            <person name="Chalot M."/>
            <person name="Henrissat B."/>
            <person name="Kuees U."/>
            <person name="Lucas S."/>
            <person name="Van de Peer Y."/>
            <person name="Podila G.K."/>
            <person name="Polle A."/>
            <person name="Pukkila P.J."/>
            <person name="Richardson P.M."/>
            <person name="Rouze P."/>
            <person name="Sanders I.R."/>
            <person name="Stajich J.E."/>
            <person name="Tunlid A."/>
            <person name="Tuskan G."/>
            <person name="Grigoriev I.V."/>
        </authorList>
    </citation>
    <scope>NUCLEOTIDE SEQUENCE [LARGE SCALE GENOMIC DNA]</scope>
    <source>
        <strain evidence="2">S238N-H82 / ATCC MYA-4686</strain>
    </source>
</reference>
<dbReference type="RefSeq" id="XP_001883210.1">
    <property type="nucleotide sequence ID" value="XM_001883175.1"/>
</dbReference>
<sequence length="105" mass="11807">MVKVISYDNKLFYRTGGLLFLVLNSRSVLDHLSWALAKANCSHLATLINETAEICGTDISSVTQLAVSTKARSREMERILIGELAYRQPTRSPRVLHPLFHPPRT</sequence>
<keyword evidence="2" id="KW-1185">Reference proteome</keyword>
<organism evidence="2">
    <name type="scientific">Laccaria bicolor (strain S238N-H82 / ATCC MYA-4686)</name>
    <name type="common">Bicoloured deceiver</name>
    <name type="synonym">Laccaria laccata var. bicolor</name>
    <dbReference type="NCBI Taxonomy" id="486041"/>
    <lineage>
        <taxon>Eukaryota</taxon>
        <taxon>Fungi</taxon>
        <taxon>Dikarya</taxon>
        <taxon>Basidiomycota</taxon>
        <taxon>Agaricomycotina</taxon>
        <taxon>Agaricomycetes</taxon>
        <taxon>Agaricomycetidae</taxon>
        <taxon>Agaricales</taxon>
        <taxon>Agaricineae</taxon>
        <taxon>Hydnangiaceae</taxon>
        <taxon>Laccaria</taxon>
    </lineage>
</organism>
<dbReference type="Proteomes" id="UP000001194">
    <property type="component" value="Unassembled WGS sequence"/>
</dbReference>
<accession>B0DGX3</accession>
<name>B0DGX3_LACBS</name>
<gene>
    <name evidence="1" type="ORF">LACBIDRAFT_329058</name>
</gene>
<dbReference type="EMBL" id="DS547109">
    <property type="protein sequence ID" value="EDR06349.1"/>
    <property type="molecule type" value="Genomic_DNA"/>
</dbReference>
<evidence type="ECO:0000313" key="2">
    <source>
        <dbReference type="Proteomes" id="UP000001194"/>
    </source>
</evidence>
<dbReference type="HOGENOM" id="CLU_2277951_0_0_1"/>
<dbReference type="AlphaFoldDB" id="B0DGX3"/>
<dbReference type="InParanoid" id="B0DGX3"/>
<dbReference type="OrthoDB" id="10309488at2759"/>
<dbReference type="KEGG" id="lbc:LACBIDRAFT_329058"/>
<protein>
    <submittedName>
        <fullName evidence="1">Predicted protein</fullName>
    </submittedName>
</protein>
<dbReference type="GeneID" id="6078754"/>
<evidence type="ECO:0000313" key="1">
    <source>
        <dbReference type="EMBL" id="EDR06349.1"/>
    </source>
</evidence>
<proteinExistence type="predicted"/>